<dbReference type="NCBIfam" id="TIGR02433">
    <property type="entry name" value="lysidine_TilS_C"/>
    <property type="match status" value="1"/>
</dbReference>
<dbReference type="AlphaFoldDB" id="A0A494YX48"/>
<evidence type="ECO:0000256" key="3">
    <source>
        <dbReference type="ARBA" id="ARBA00022598"/>
    </source>
</evidence>
<dbReference type="HAMAP" id="MF_01161">
    <property type="entry name" value="tRNA_Ile_lys_synt"/>
    <property type="match status" value="1"/>
</dbReference>
<dbReference type="OrthoDB" id="9807403at2"/>
<organism evidence="10 11">
    <name type="scientific">Ureibacillus endophyticus</name>
    <dbReference type="NCBI Taxonomy" id="1978490"/>
    <lineage>
        <taxon>Bacteria</taxon>
        <taxon>Bacillati</taxon>
        <taxon>Bacillota</taxon>
        <taxon>Bacilli</taxon>
        <taxon>Bacillales</taxon>
        <taxon>Caryophanaceae</taxon>
        <taxon>Ureibacillus</taxon>
    </lineage>
</organism>
<evidence type="ECO:0000256" key="6">
    <source>
        <dbReference type="ARBA" id="ARBA00022840"/>
    </source>
</evidence>
<evidence type="ECO:0000256" key="8">
    <source>
        <dbReference type="HAMAP-Rule" id="MF_01161"/>
    </source>
</evidence>
<dbReference type="EMBL" id="RBZN01000039">
    <property type="protein sequence ID" value="RKQ14724.1"/>
    <property type="molecule type" value="Genomic_DNA"/>
</dbReference>
<name>A0A494YX48_9BACL</name>
<evidence type="ECO:0000256" key="1">
    <source>
        <dbReference type="ARBA" id="ARBA00004496"/>
    </source>
</evidence>
<dbReference type="InterPro" id="IPR011063">
    <property type="entry name" value="TilS/TtcA_N"/>
</dbReference>
<dbReference type="InterPro" id="IPR014729">
    <property type="entry name" value="Rossmann-like_a/b/a_fold"/>
</dbReference>
<dbReference type="PANTHER" id="PTHR43033:SF1">
    <property type="entry name" value="TRNA(ILE)-LYSIDINE SYNTHASE-RELATED"/>
    <property type="match status" value="1"/>
</dbReference>
<comment type="subcellular location">
    <subcellularLocation>
        <location evidence="1 8">Cytoplasm</location>
    </subcellularLocation>
</comment>
<comment type="similarity">
    <text evidence="8">Belongs to the tRNA(Ile)-lysidine synthase family.</text>
</comment>
<comment type="function">
    <text evidence="8">Ligates lysine onto the cytidine present at position 34 of the AUA codon-specific tRNA(Ile) that contains the anticodon CAU, in an ATP-dependent manner. Cytidine is converted to lysidine, thus changing the amino acid specificity of the tRNA from methionine to isoleucine.</text>
</comment>
<dbReference type="Gene3D" id="3.40.50.620">
    <property type="entry name" value="HUPs"/>
    <property type="match status" value="1"/>
</dbReference>
<keyword evidence="3 8" id="KW-0436">Ligase</keyword>
<dbReference type="Pfam" id="PF11734">
    <property type="entry name" value="TilS_C"/>
    <property type="match status" value="1"/>
</dbReference>
<dbReference type="Gene3D" id="3.30.465.60">
    <property type="match status" value="1"/>
</dbReference>
<dbReference type="InterPro" id="IPR012094">
    <property type="entry name" value="tRNA_Ile_lys_synt"/>
</dbReference>
<dbReference type="NCBIfam" id="TIGR02432">
    <property type="entry name" value="lysidine_TilS_N"/>
    <property type="match status" value="1"/>
</dbReference>
<dbReference type="PANTHER" id="PTHR43033">
    <property type="entry name" value="TRNA(ILE)-LYSIDINE SYNTHASE-RELATED"/>
    <property type="match status" value="1"/>
</dbReference>
<dbReference type="EC" id="6.3.4.19" evidence="8"/>
<evidence type="ECO:0000256" key="4">
    <source>
        <dbReference type="ARBA" id="ARBA00022694"/>
    </source>
</evidence>
<dbReference type="SUPFAM" id="SSF82829">
    <property type="entry name" value="MesJ substrate recognition domain-like"/>
    <property type="match status" value="1"/>
</dbReference>
<evidence type="ECO:0000256" key="2">
    <source>
        <dbReference type="ARBA" id="ARBA00022490"/>
    </source>
</evidence>
<feature type="binding site" evidence="8">
    <location>
        <begin position="29"/>
        <end position="34"/>
    </location>
    <ligand>
        <name>ATP</name>
        <dbReference type="ChEBI" id="CHEBI:30616"/>
    </ligand>
</feature>
<dbReference type="SUPFAM" id="SSF56037">
    <property type="entry name" value="PheT/TilS domain"/>
    <property type="match status" value="1"/>
</dbReference>
<dbReference type="Pfam" id="PF01171">
    <property type="entry name" value="ATP_bind_3"/>
    <property type="match status" value="1"/>
</dbReference>
<dbReference type="GO" id="GO:0032267">
    <property type="term" value="F:tRNA(Ile)-lysidine synthase activity"/>
    <property type="evidence" value="ECO:0007669"/>
    <property type="project" value="UniProtKB-EC"/>
</dbReference>
<dbReference type="InterPro" id="IPR012795">
    <property type="entry name" value="tRNA_Ile_lys_synt_N"/>
</dbReference>
<comment type="domain">
    <text evidence="8">The N-terminal region contains the highly conserved SGGXDS motif, predicted to be a P-loop motif involved in ATP binding.</text>
</comment>
<proteinExistence type="inferred from homology"/>
<evidence type="ECO:0000256" key="5">
    <source>
        <dbReference type="ARBA" id="ARBA00022741"/>
    </source>
</evidence>
<evidence type="ECO:0000259" key="9">
    <source>
        <dbReference type="SMART" id="SM00977"/>
    </source>
</evidence>
<dbReference type="GO" id="GO:0005524">
    <property type="term" value="F:ATP binding"/>
    <property type="evidence" value="ECO:0007669"/>
    <property type="project" value="UniProtKB-UniRule"/>
</dbReference>
<evidence type="ECO:0000313" key="10">
    <source>
        <dbReference type="EMBL" id="RKQ14724.1"/>
    </source>
</evidence>
<comment type="caution">
    <text evidence="10">The sequence shown here is derived from an EMBL/GenBank/DDBJ whole genome shotgun (WGS) entry which is preliminary data.</text>
</comment>
<evidence type="ECO:0000256" key="7">
    <source>
        <dbReference type="ARBA" id="ARBA00048539"/>
    </source>
</evidence>
<keyword evidence="2 8" id="KW-0963">Cytoplasm</keyword>
<dbReference type="SMART" id="SM00977">
    <property type="entry name" value="TilS_C"/>
    <property type="match status" value="1"/>
</dbReference>
<dbReference type="GO" id="GO:0006400">
    <property type="term" value="P:tRNA modification"/>
    <property type="evidence" value="ECO:0007669"/>
    <property type="project" value="UniProtKB-UniRule"/>
</dbReference>
<dbReference type="CDD" id="cd01992">
    <property type="entry name" value="TilS_N"/>
    <property type="match status" value="1"/>
</dbReference>
<gene>
    <name evidence="8 10" type="primary">tilS</name>
    <name evidence="10" type="ORF">D8M03_13370</name>
</gene>
<accession>A0A494YX48</accession>
<dbReference type="Proteomes" id="UP000272238">
    <property type="component" value="Unassembled WGS sequence"/>
</dbReference>
<keyword evidence="4 8" id="KW-0819">tRNA processing</keyword>
<comment type="catalytic activity">
    <reaction evidence="7 8">
        <text>cytidine(34) in tRNA(Ile2) + L-lysine + ATP = lysidine(34) in tRNA(Ile2) + AMP + diphosphate + H(+)</text>
        <dbReference type="Rhea" id="RHEA:43744"/>
        <dbReference type="Rhea" id="RHEA-COMP:10625"/>
        <dbReference type="Rhea" id="RHEA-COMP:10670"/>
        <dbReference type="ChEBI" id="CHEBI:15378"/>
        <dbReference type="ChEBI" id="CHEBI:30616"/>
        <dbReference type="ChEBI" id="CHEBI:32551"/>
        <dbReference type="ChEBI" id="CHEBI:33019"/>
        <dbReference type="ChEBI" id="CHEBI:82748"/>
        <dbReference type="ChEBI" id="CHEBI:83665"/>
        <dbReference type="ChEBI" id="CHEBI:456215"/>
        <dbReference type="EC" id="6.3.4.19"/>
    </reaction>
</comment>
<keyword evidence="5 8" id="KW-0547">Nucleotide-binding</keyword>
<dbReference type="SUPFAM" id="SSF52402">
    <property type="entry name" value="Adenine nucleotide alpha hydrolases-like"/>
    <property type="match status" value="1"/>
</dbReference>
<dbReference type="GO" id="GO:0005737">
    <property type="term" value="C:cytoplasm"/>
    <property type="evidence" value="ECO:0007669"/>
    <property type="project" value="UniProtKB-SubCell"/>
</dbReference>
<reference evidence="10 11" key="1">
    <citation type="journal article" date="2016" name="Antonie Van Leeuwenhoek">
        <title>Lysinibacillus endophyticus sp. nov., an indole-3-acetic acid producing endophytic bacterium isolated from corn root (Zea mays cv. Xinken-5).</title>
        <authorList>
            <person name="Yu J."/>
            <person name="Guan X."/>
            <person name="Liu C."/>
            <person name="Xiang W."/>
            <person name="Yu Z."/>
            <person name="Liu X."/>
            <person name="Wang G."/>
        </authorList>
    </citation>
    <scope>NUCLEOTIDE SEQUENCE [LARGE SCALE GENOMIC DNA]</scope>
    <source>
        <strain evidence="10 11">DSM 100506</strain>
    </source>
</reference>
<dbReference type="InterPro" id="IPR012796">
    <property type="entry name" value="Lysidine-tRNA-synth_C"/>
</dbReference>
<evidence type="ECO:0000313" key="11">
    <source>
        <dbReference type="Proteomes" id="UP000272238"/>
    </source>
</evidence>
<sequence length="469" mass="54387">MVSFETKVKNYIIEQQLIASGDRLLIACSGGIDSMGLLHFFIKFQHIFKIQLFVAHVDHMLRGQTSAEDRVFVEEFCNEQGIPTFSTSIPIPQYLHEEGGNSQAICRRERYAFFEKIMKEHRINKLVTAHHADDQLESLLMALTKSGSVNGMKGMYAQRKFSSGILIRPFLAVTKDEIQNYLKEQEGNFREDASNEKDDYTRNRYRHHIVPLLKKENPNVSSNAVFLAENLQQDDDLLNRLALERFPQVVKLQKENTFVLKIPLFQNEPVALQRRMILILLNYLYSNYNNAQSNTIIISILNLIKKTNGSALIYLPEGFIAMRKYDEVVFEQSNKSAENTLLEQEVTFNEWTHTLRFRLYIGEASIEQLGMKNISKLYYFNSKDFSPPFRIRPRRDGDRISLKGMDSPKRISRILIDEKIPLHERDTWPILVDANDDIMAIIGVRVNKSFSKTMRPTDDSILYFQPENS</sequence>
<keyword evidence="6 8" id="KW-0067">ATP-binding</keyword>
<protein>
    <recommendedName>
        <fullName evidence="8">tRNA(Ile)-lysidine synthase</fullName>
        <ecNumber evidence="8">6.3.4.19</ecNumber>
    </recommendedName>
    <alternativeName>
        <fullName evidence="8">tRNA(Ile)-2-lysyl-cytidine synthase</fullName>
    </alternativeName>
    <alternativeName>
        <fullName evidence="8">tRNA(Ile)-lysidine synthetase</fullName>
    </alternativeName>
</protein>
<dbReference type="RefSeq" id="WP_121215330.1">
    <property type="nucleotide sequence ID" value="NZ_RBZN01000039.1"/>
</dbReference>
<keyword evidence="11" id="KW-1185">Reference proteome</keyword>
<feature type="domain" description="Lysidine-tRNA(Ile) synthetase C-terminal" evidence="9">
    <location>
        <begin position="389"/>
        <end position="463"/>
    </location>
</feature>